<reference evidence="2 3" key="1">
    <citation type="submission" date="2018-08" db="EMBL/GenBank/DDBJ databases">
        <title>Parvularcula sp. SM1705, isolated from surface water of the South Sea China.</title>
        <authorList>
            <person name="Sun L."/>
        </authorList>
    </citation>
    <scope>NUCLEOTIDE SEQUENCE [LARGE SCALE GENOMIC DNA]</scope>
    <source>
        <strain evidence="2 3">SM1705</strain>
    </source>
</reference>
<dbReference type="PIRSF" id="PIRSF011386">
    <property type="entry name" value="FixH"/>
    <property type="match status" value="1"/>
</dbReference>
<keyword evidence="1" id="KW-0472">Membrane</keyword>
<dbReference type="InterPro" id="IPR008620">
    <property type="entry name" value="FixH"/>
</dbReference>
<feature type="transmembrane region" description="Helical" evidence="1">
    <location>
        <begin position="20"/>
        <end position="41"/>
    </location>
</feature>
<sequence length="169" mass="18641">MSDMAKAEKPFELTGRHVLFAVIAFFGIIIAVNFLFVKLAVQSFPGEQVEKSYYQGLNYNETLAEKARQAELGWRFQLVNGTAGAGAPLEIILLNREGRPVVDAVLEGELARPTSDEGLQQLGFTHLGEGRYRSDVEGLAPGAWDLTLKAREEVEGEIMLSATTRMLVR</sequence>
<keyword evidence="1" id="KW-0812">Transmembrane</keyword>
<dbReference type="InterPro" id="IPR018037">
    <property type="entry name" value="FixH_proteobacterial"/>
</dbReference>
<dbReference type="Pfam" id="PF05751">
    <property type="entry name" value="FixH"/>
    <property type="match status" value="1"/>
</dbReference>
<dbReference type="AlphaFoldDB" id="A0A371R7K1"/>
<dbReference type="EMBL" id="QUQO01000002">
    <property type="protein sequence ID" value="RFB01440.1"/>
    <property type="molecule type" value="Genomic_DNA"/>
</dbReference>
<dbReference type="Proteomes" id="UP000264589">
    <property type="component" value="Unassembled WGS sequence"/>
</dbReference>
<keyword evidence="3" id="KW-1185">Reference proteome</keyword>
<keyword evidence="1" id="KW-1133">Transmembrane helix</keyword>
<gene>
    <name evidence="2" type="ORF">DX908_14210</name>
</gene>
<name>A0A371R7K1_9PROT</name>
<evidence type="ECO:0000313" key="2">
    <source>
        <dbReference type="EMBL" id="RFB01440.1"/>
    </source>
</evidence>
<protein>
    <submittedName>
        <fullName evidence="2">Ferredoxin</fullName>
    </submittedName>
</protein>
<accession>A0A371R7K1</accession>
<dbReference type="InParanoid" id="A0A371R7K1"/>
<evidence type="ECO:0000256" key="1">
    <source>
        <dbReference type="SAM" id="Phobius"/>
    </source>
</evidence>
<evidence type="ECO:0000313" key="3">
    <source>
        <dbReference type="Proteomes" id="UP000264589"/>
    </source>
</evidence>
<organism evidence="2 3">
    <name type="scientific">Parvularcula marina</name>
    <dbReference type="NCBI Taxonomy" id="2292771"/>
    <lineage>
        <taxon>Bacteria</taxon>
        <taxon>Pseudomonadati</taxon>
        <taxon>Pseudomonadota</taxon>
        <taxon>Alphaproteobacteria</taxon>
        <taxon>Parvularculales</taxon>
        <taxon>Parvularculaceae</taxon>
        <taxon>Parvularcula</taxon>
    </lineage>
</organism>
<comment type="caution">
    <text evidence="2">The sequence shown here is derived from an EMBL/GenBank/DDBJ whole genome shotgun (WGS) entry which is preliminary data.</text>
</comment>
<proteinExistence type="predicted"/>